<dbReference type="InterPro" id="IPR001478">
    <property type="entry name" value="PDZ"/>
</dbReference>
<dbReference type="PROSITE" id="PS50106">
    <property type="entry name" value="PDZ"/>
    <property type="match status" value="1"/>
</dbReference>
<keyword evidence="4" id="KW-1185">Reference proteome</keyword>
<dbReference type="Pfam" id="PF09851">
    <property type="entry name" value="SHOCT"/>
    <property type="match status" value="1"/>
</dbReference>
<proteinExistence type="predicted"/>
<dbReference type="SUPFAM" id="SSF50156">
    <property type="entry name" value="PDZ domain-like"/>
    <property type="match status" value="1"/>
</dbReference>
<dbReference type="InterPro" id="IPR036034">
    <property type="entry name" value="PDZ_sf"/>
</dbReference>
<reference evidence="3" key="1">
    <citation type="submission" date="2023-07" db="EMBL/GenBank/DDBJ databases">
        <title>Bacterial whole genome sequence for Sphingobium sp. HBC34.</title>
        <authorList>
            <person name="Le V."/>
            <person name="Ko S.-R."/>
            <person name="Ahn C.-Y."/>
            <person name="Oh H.-M."/>
        </authorList>
    </citation>
    <scope>NUCLEOTIDE SEQUENCE</scope>
    <source>
        <strain evidence="3">HBC34</strain>
    </source>
</reference>
<evidence type="ECO:0000259" key="2">
    <source>
        <dbReference type="PROSITE" id="PS50106"/>
    </source>
</evidence>
<dbReference type="SMART" id="SM00228">
    <property type="entry name" value="PDZ"/>
    <property type="match status" value="1"/>
</dbReference>
<name>A0ABT8ZKS1_9SPHN</name>
<dbReference type="RefSeq" id="WP_304535622.1">
    <property type="nucleotide sequence ID" value="NZ_JAUQOM010000003.1"/>
</dbReference>
<accession>A0ABT8ZKS1</accession>
<dbReference type="Proteomes" id="UP001176471">
    <property type="component" value="Unassembled WGS sequence"/>
</dbReference>
<feature type="signal peptide" evidence="1">
    <location>
        <begin position="1"/>
        <end position="25"/>
    </location>
</feature>
<sequence>MKHSRLRAFAVIVSSALTLPSIAYAQDKDAFRNQAKASTAQLQGQGEPRDRCSMGAFVGEGGLVTRTFSGSALKPGDHLISINRVDVSGKRAEDIIAVLRGTGPTAVIPVRVERGGQPMDVDVSCSNARPATEALMSGLNLAANGKFDECVSAFGQRDDLGTYGATIKVQCAALSRNPGRYNLAQFTFEAMQSLVEDARWAPSMRSDVIRRLRASESLITQGLGIARFQELVAVTRSWPGGERMFEASAPDWALFRRNSEASLRARLIDPDSARIEWPYGFTYGTWKPILSKRVEGYWTCGSINARNRMGGYTGSTSFVVVLDANGFVQFVDMGEARDFDFVTSQCNGSVKYLPPPQRELAGAGVSQPAQAASIADELRKLVDLKNSGALSEAEFQAAKQRLLGTSGQ</sequence>
<evidence type="ECO:0000313" key="4">
    <source>
        <dbReference type="Proteomes" id="UP001176471"/>
    </source>
</evidence>
<protein>
    <submittedName>
        <fullName evidence="3">SHOCT domain-containing protein</fullName>
    </submittedName>
</protein>
<comment type="caution">
    <text evidence="3">The sequence shown here is derived from an EMBL/GenBank/DDBJ whole genome shotgun (WGS) entry which is preliminary data.</text>
</comment>
<keyword evidence="1" id="KW-0732">Signal</keyword>
<feature type="domain" description="PDZ" evidence="2">
    <location>
        <begin position="58"/>
        <end position="114"/>
    </location>
</feature>
<dbReference type="EMBL" id="JAUQOM010000003">
    <property type="protein sequence ID" value="MDO7835142.1"/>
    <property type="molecule type" value="Genomic_DNA"/>
</dbReference>
<dbReference type="InterPro" id="IPR018649">
    <property type="entry name" value="SHOCT"/>
</dbReference>
<organism evidence="3 4">
    <name type="scientific">Sphingobium cyanobacteriorum</name>
    <dbReference type="NCBI Taxonomy" id="3063954"/>
    <lineage>
        <taxon>Bacteria</taxon>
        <taxon>Pseudomonadati</taxon>
        <taxon>Pseudomonadota</taxon>
        <taxon>Alphaproteobacteria</taxon>
        <taxon>Sphingomonadales</taxon>
        <taxon>Sphingomonadaceae</taxon>
        <taxon>Sphingobium</taxon>
    </lineage>
</organism>
<evidence type="ECO:0000313" key="3">
    <source>
        <dbReference type="EMBL" id="MDO7835142.1"/>
    </source>
</evidence>
<evidence type="ECO:0000256" key="1">
    <source>
        <dbReference type="SAM" id="SignalP"/>
    </source>
</evidence>
<dbReference type="Gene3D" id="2.30.42.10">
    <property type="match status" value="1"/>
</dbReference>
<feature type="chain" id="PRO_5046156169" evidence="1">
    <location>
        <begin position="26"/>
        <end position="408"/>
    </location>
</feature>
<gene>
    <name evidence="3" type="ORF">Q4610_08765</name>
</gene>